<dbReference type="Pfam" id="PF00496">
    <property type="entry name" value="SBP_bac_5"/>
    <property type="match status" value="1"/>
</dbReference>
<organism evidence="2">
    <name type="scientific">marine sediment metagenome</name>
    <dbReference type="NCBI Taxonomy" id="412755"/>
    <lineage>
        <taxon>unclassified sequences</taxon>
        <taxon>metagenomes</taxon>
        <taxon>ecological metagenomes</taxon>
    </lineage>
</organism>
<dbReference type="GO" id="GO:1904680">
    <property type="term" value="F:peptide transmembrane transporter activity"/>
    <property type="evidence" value="ECO:0007669"/>
    <property type="project" value="TreeGrafter"/>
</dbReference>
<feature type="domain" description="Solute-binding protein family 5" evidence="1">
    <location>
        <begin position="5"/>
        <end position="228"/>
    </location>
</feature>
<feature type="non-terminal residue" evidence="2">
    <location>
        <position position="1"/>
    </location>
</feature>
<dbReference type="AlphaFoldDB" id="X0Y3Z4"/>
<feature type="non-terminal residue" evidence="2">
    <location>
        <position position="233"/>
    </location>
</feature>
<dbReference type="EMBL" id="BARS01052002">
    <property type="protein sequence ID" value="GAG50659.1"/>
    <property type="molecule type" value="Genomic_DNA"/>
</dbReference>
<dbReference type="PANTHER" id="PTHR30290">
    <property type="entry name" value="PERIPLASMIC BINDING COMPONENT OF ABC TRANSPORTER"/>
    <property type="match status" value="1"/>
</dbReference>
<dbReference type="InterPro" id="IPR000914">
    <property type="entry name" value="SBP_5_dom"/>
</dbReference>
<evidence type="ECO:0000259" key="1">
    <source>
        <dbReference type="Pfam" id="PF00496"/>
    </source>
</evidence>
<name>X0Y3Z4_9ZZZZ</name>
<sequence length="233" mass="26865">KSITTITMERNPYYWKVDTEGNQLPYFDGISARVVIDAEIKESMTITGEFDFSWGCSTANYPMFMENAEKGNYRVLLYPYANRAGASCVSINQTYNKDLVLREIFRDKRFRQALSVAIDREEMNEVLYHGRGRPMPSTVLPCSMFYLPEFDEAYTEYDPEKANALLDEMGLNWDENHECRLRSDGKRLSVIFDMVPRINEGADDVATTEMLVKYWRTIGIDIVVKSESADLFG</sequence>
<evidence type="ECO:0000313" key="2">
    <source>
        <dbReference type="EMBL" id="GAG50659.1"/>
    </source>
</evidence>
<dbReference type="GO" id="GO:0015833">
    <property type="term" value="P:peptide transport"/>
    <property type="evidence" value="ECO:0007669"/>
    <property type="project" value="TreeGrafter"/>
</dbReference>
<comment type="caution">
    <text evidence="2">The sequence shown here is derived from an EMBL/GenBank/DDBJ whole genome shotgun (WGS) entry which is preliminary data.</text>
</comment>
<dbReference type="Gene3D" id="3.40.190.10">
    <property type="entry name" value="Periplasmic binding protein-like II"/>
    <property type="match status" value="1"/>
</dbReference>
<accession>X0Y3Z4</accession>
<reference evidence="2" key="1">
    <citation type="journal article" date="2014" name="Front. Microbiol.">
        <title>High frequency of phylogenetically diverse reductive dehalogenase-homologous genes in deep subseafloor sedimentary metagenomes.</title>
        <authorList>
            <person name="Kawai M."/>
            <person name="Futagami T."/>
            <person name="Toyoda A."/>
            <person name="Takaki Y."/>
            <person name="Nishi S."/>
            <person name="Hori S."/>
            <person name="Arai W."/>
            <person name="Tsubouchi T."/>
            <person name="Morono Y."/>
            <person name="Uchiyama I."/>
            <person name="Ito T."/>
            <person name="Fujiyama A."/>
            <person name="Inagaki F."/>
            <person name="Takami H."/>
        </authorList>
    </citation>
    <scope>NUCLEOTIDE SEQUENCE</scope>
    <source>
        <strain evidence="2">Expedition CK06-06</strain>
    </source>
</reference>
<proteinExistence type="predicted"/>
<protein>
    <recommendedName>
        <fullName evidence="1">Solute-binding protein family 5 domain-containing protein</fullName>
    </recommendedName>
</protein>
<dbReference type="Gene3D" id="3.10.105.10">
    <property type="entry name" value="Dipeptide-binding Protein, Domain 3"/>
    <property type="match status" value="1"/>
</dbReference>
<dbReference type="PANTHER" id="PTHR30290:SF62">
    <property type="entry name" value="OLIGOPEPTIDE ABC TRANSPORTER, PERIPLASMIC OLIGOPEPTIDE-BINDING PROTEIN"/>
    <property type="match status" value="1"/>
</dbReference>
<gene>
    <name evidence="2" type="ORF">S01H1_77388</name>
</gene>
<dbReference type="SUPFAM" id="SSF53850">
    <property type="entry name" value="Periplasmic binding protein-like II"/>
    <property type="match status" value="1"/>
</dbReference>
<dbReference type="InterPro" id="IPR039424">
    <property type="entry name" value="SBP_5"/>
</dbReference>